<dbReference type="InterPro" id="IPR003708">
    <property type="entry name" value="SecB"/>
</dbReference>
<dbReference type="GO" id="GO:0051082">
    <property type="term" value="F:unfolded protein binding"/>
    <property type="evidence" value="ECO:0007669"/>
    <property type="project" value="InterPro"/>
</dbReference>
<name>A0A484H760_9ZZZZ</name>
<dbReference type="PRINTS" id="PR01594">
    <property type="entry name" value="SECBCHAPRONE"/>
</dbReference>
<dbReference type="PANTHER" id="PTHR36918:SF1">
    <property type="entry name" value="PROTEIN-EXPORT PROTEIN SECB"/>
    <property type="match status" value="1"/>
</dbReference>
<dbReference type="HAMAP" id="MF_00821">
    <property type="entry name" value="SecB"/>
    <property type="match status" value="1"/>
</dbReference>
<dbReference type="Pfam" id="PF02556">
    <property type="entry name" value="SecB"/>
    <property type="match status" value="1"/>
</dbReference>
<organism evidence="1">
    <name type="scientific">invertebrate metagenome</name>
    <dbReference type="NCBI Taxonomy" id="1711999"/>
    <lineage>
        <taxon>unclassified sequences</taxon>
        <taxon>metagenomes</taxon>
        <taxon>organismal metagenomes</taxon>
    </lineage>
</organism>
<sequence length="154" mass="17326">MTDHTTADTGMSNAPLVVHGQYIKDLSFEAPHVPGIFQELHASPTVSIHVDVDNHELETNMFEVTLSFHIKSVLEDKVAFIIELIYATIVSLNVPREHVQPLVMIEVPRLLFPFARSIVADVSRDSGFPPLVMAPIDFVSRYRQQLEERQHVAA</sequence>
<dbReference type="EMBL" id="LR026963">
    <property type="protein sequence ID" value="VBB69285.1"/>
    <property type="molecule type" value="Genomic_DNA"/>
</dbReference>
<dbReference type="PANTHER" id="PTHR36918">
    <property type="match status" value="1"/>
</dbReference>
<proteinExistence type="inferred from homology"/>
<dbReference type="NCBIfam" id="NF004392">
    <property type="entry name" value="PRK05751.1-3"/>
    <property type="match status" value="1"/>
</dbReference>
<reference evidence="1" key="1">
    <citation type="submission" date="2018-10" db="EMBL/GenBank/DDBJ databases">
        <authorList>
            <person name="Gruber-Vodicka H."/>
            <person name="Jaeckle O."/>
        </authorList>
    </citation>
    <scope>NUCLEOTIDE SEQUENCE</scope>
</reference>
<evidence type="ECO:0000313" key="1">
    <source>
        <dbReference type="EMBL" id="VBB69285.1"/>
    </source>
</evidence>
<dbReference type="AlphaFoldDB" id="A0A484H760"/>
<dbReference type="Gene3D" id="3.10.420.10">
    <property type="entry name" value="SecB-like"/>
    <property type="match status" value="1"/>
</dbReference>
<dbReference type="InterPro" id="IPR035958">
    <property type="entry name" value="SecB-like_sf"/>
</dbReference>
<gene>
    <name evidence="1" type="ORF">RIEGSTA812A_PEG_758</name>
</gene>
<dbReference type="GO" id="GO:0051262">
    <property type="term" value="P:protein tetramerization"/>
    <property type="evidence" value="ECO:0007669"/>
    <property type="project" value="InterPro"/>
</dbReference>
<dbReference type="NCBIfam" id="TIGR00809">
    <property type="entry name" value="secB"/>
    <property type="match status" value="1"/>
</dbReference>
<accession>A0A484H760</accession>
<dbReference type="GO" id="GO:0015031">
    <property type="term" value="P:protein transport"/>
    <property type="evidence" value="ECO:0007669"/>
    <property type="project" value="InterPro"/>
</dbReference>
<dbReference type="SUPFAM" id="SSF54611">
    <property type="entry name" value="SecB-like"/>
    <property type="match status" value="1"/>
</dbReference>
<protein>
    <submittedName>
        <fullName evidence="1">Protein export cytoplasm chaperone protein (SecB, maintains protein to be exported in unfolded state)</fullName>
    </submittedName>
</protein>